<sequence length="112" mass="12247">MPSDILVFIHSRLQVSPAYGKVVGVGVPSGQSVTPYIRLDMEPKGADPTKDKGIHFNAVKLSDSSAKLAGVIQTSIALDDKARTDLYMQHVKALENRSVQLIWDWWRTGVAG</sequence>
<proteinExistence type="predicted"/>
<protein>
    <submittedName>
        <fullName evidence="1">Uncharacterized protein</fullName>
    </submittedName>
</protein>
<gene>
    <name evidence="1" type="ORF">RDB_LOCUS17017</name>
</gene>
<reference evidence="1" key="1">
    <citation type="submission" date="2021-01" db="EMBL/GenBank/DDBJ databases">
        <authorList>
            <person name="Kaushik A."/>
        </authorList>
    </citation>
    <scope>NUCLEOTIDE SEQUENCE</scope>
    <source>
        <strain evidence="1">AG1-1C</strain>
    </source>
</reference>
<dbReference type="EMBL" id="CAJMWS010000085">
    <property type="protein sequence ID" value="CAE6358875.1"/>
    <property type="molecule type" value="Genomic_DNA"/>
</dbReference>
<evidence type="ECO:0000313" key="1">
    <source>
        <dbReference type="EMBL" id="CAE6358875.1"/>
    </source>
</evidence>
<name>A0A8H2WDR7_9AGAM</name>
<comment type="caution">
    <text evidence="1">The sequence shown here is derived from an EMBL/GenBank/DDBJ whole genome shotgun (WGS) entry which is preliminary data.</text>
</comment>
<dbReference type="Proteomes" id="UP000663846">
    <property type="component" value="Unassembled WGS sequence"/>
</dbReference>
<dbReference type="AlphaFoldDB" id="A0A8H2WDR7"/>
<dbReference type="OrthoDB" id="2500246at2759"/>
<evidence type="ECO:0000313" key="2">
    <source>
        <dbReference type="Proteomes" id="UP000663846"/>
    </source>
</evidence>
<organism evidence="1 2">
    <name type="scientific">Rhizoctonia solani</name>
    <dbReference type="NCBI Taxonomy" id="456999"/>
    <lineage>
        <taxon>Eukaryota</taxon>
        <taxon>Fungi</taxon>
        <taxon>Dikarya</taxon>
        <taxon>Basidiomycota</taxon>
        <taxon>Agaricomycotina</taxon>
        <taxon>Agaricomycetes</taxon>
        <taxon>Cantharellales</taxon>
        <taxon>Ceratobasidiaceae</taxon>
        <taxon>Rhizoctonia</taxon>
    </lineage>
</organism>
<accession>A0A8H2WDR7</accession>